<dbReference type="FunFam" id="3.90.226.10:FF:000009">
    <property type="entry name" value="Carnitinyl-CoA dehydratase"/>
    <property type="match status" value="1"/>
</dbReference>
<dbReference type="PROSITE" id="PS00166">
    <property type="entry name" value="ENOYL_COA_HYDRATASE"/>
    <property type="match status" value="1"/>
</dbReference>
<organism evidence="4 5">
    <name type="scientific">Calditerricola satsumensis</name>
    <dbReference type="NCBI Taxonomy" id="373054"/>
    <lineage>
        <taxon>Bacteria</taxon>
        <taxon>Bacillati</taxon>
        <taxon>Bacillota</taxon>
        <taxon>Bacilli</taxon>
        <taxon>Bacillales</taxon>
        <taxon>Bacillaceae</taxon>
        <taxon>Calditerricola</taxon>
    </lineage>
</organism>
<dbReference type="PANTHER" id="PTHR43459:SF1">
    <property type="entry name" value="EG:BACN32G11.4 PROTEIN"/>
    <property type="match status" value="1"/>
</dbReference>
<dbReference type="InterPro" id="IPR014748">
    <property type="entry name" value="Enoyl-CoA_hydra_C"/>
</dbReference>
<accession>A0A8J3FA05</accession>
<keyword evidence="2" id="KW-0456">Lyase</keyword>
<protein>
    <submittedName>
        <fullName evidence="4">Enoyl-CoA hydratase</fullName>
    </submittedName>
</protein>
<dbReference type="AlphaFoldDB" id="A0A8J3FA05"/>
<dbReference type="Gene3D" id="3.90.226.10">
    <property type="entry name" value="2-enoyl-CoA Hydratase, Chain A, domain 1"/>
    <property type="match status" value="1"/>
</dbReference>
<gene>
    <name evidence="4" type="ORF">GCM10007043_11320</name>
</gene>
<evidence type="ECO:0000256" key="1">
    <source>
        <dbReference type="ARBA" id="ARBA00005254"/>
    </source>
</evidence>
<comment type="similarity">
    <text evidence="1 3">Belongs to the enoyl-CoA hydratase/isomerase family.</text>
</comment>
<evidence type="ECO:0000256" key="2">
    <source>
        <dbReference type="ARBA" id="ARBA00023239"/>
    </source>
</evidence>
<dbReference type="Pfam" id="PF00378">
    <property type="entry name" value="ECH_1"/>
    <property type="match status" value="1"/>
</dbReference>
<name>A0A8J3FA05_9BACI</name>
<dbReference type="Gene3D" id="1.10.12.10">
    <property type="entry name" value="Lyase 2-enoyl-coa Hydratase, Chain A, domain 2"/>
    <property type="match status" value="1"/>
</dbReference>
<evidence type="ECO:0000313" key="5">
    <source>
        <dbReference type="Proteomes" id="UP000637720"/>
    </source>
</evidence>
<proteinExistence type="inferred from homology"/>
<reference evidence="4" key="2">
    <citation type="submission" date="2020-09" db="EMBL/GenBank/DDBJ databases">
        <authorList>
            <person name="Sun Q."/>
            <person name="Ohkuma M."/>
        </authorList>
    </citation>
    <scope>NUCLEOTIDE SEQUENCE</scope>
    <source>
        <strain evidence="4">JCM 14719</strain>
    </source>
</reference>
<dbReference type="InterPro" id="IPR001753">
    <property type="entry name" value="Enoyl-CoA_hydra/iso"/>
</dbReference>
<dbReference type="EMBL" id="BMOF01000018">
    <property type="protein sequence ID" value="GGJ99023.1"/>
    <property type="molecule type" value="Genomic_DNA"/>
</dbReference>
<dbReference type="InterPro" id="IPR029045">
    <property type="entry name" value="ClpP/crotonase-like_dom_sf"/>
</dbReference>
<evidence type="ECO:0000256" key="3">
    <source>
        <dbReference type="RuleBase" id="RU003707"/>
    </source>
</evidence>
<dbReference type="SUPFAM" id="SSF52096">
    <property type="entry name" value="ClpP/crotonase"/>
    <property type="match status" value="1"/>
</dbReference>
<dbReference type="RefSeq" id="WP_188817079.1">
    <property type="nucleotide sequence ID" value="NZ_BMOF01000018.1"/>
</dbReference>
<dbReference type="Proteomes" id="UP000637720">
    <property type="component" value="Unassembled WGS sequence"/>
</dbReference>
<dbReference type="GO" id="GO:0016829">
    <property type="term" value="F:lyase activity"/>
    <property type="evidence" value="ECO:0007669"/>
    <property type="project" value="UniProtKB-KW"/>
</dbReference>
<comment type="caution">
    <text evidence="4">The sequence shown here is derived from an EMBL/GenBank/DDBJ whole genome shotgun (WGS) entry which is preliminary data.</text>
</comment>
<evidence type="ECO:0000313" key="4">
    <source>
        <dbReference type="EMBL" id="GGJ99023.1"/>
    </source>
</evidence>
<dbReference type="CDD" id="cd06558">
    <property type="entry name" value="crotonase-like"/>
    <property type="match status" value="1"/>
</dbReference>
<keyword evidence="5" id="KW-1185">Reference proteome</keyword>
<sequence>MYETIRVEQREGVAVVTLSRPDKLNAVTPQMHKELLDAFKRIARDDAVRAAVLTGEGRAFCAGQDLETVTQNPDLDYGELLRSGYNPIIEALTSLEKPVVAAVNGVAAGAGVSLALACDLKLASDKASFVQAFVHIGLVPDSGSTWFLPRLVGLTKAMELALLGDKVSAEEAARIGLINRVVPHDALMPEALTLAERLAQMPTRAIALTKRAFYKGLTVPLSEQLAYEAHLQAIAGKTEDHREGVRAFFEKRKPVFRGR</sequence>
<dbReference type="PANTHER" id="PTHR43459">
    <property type="entry name" value="ENOYL-COA HYDRATASE"/>
    <property type="match status" value="1"/>
</dbReference>
<reference evidence="4" key="1">
    <citation type="journal article" date="2014" name="Int. J. Syst. Evol. Microbiol.">
        <title>Complete genome sequence of Corynebacterium casei LMG S-19264T (=DSM 44701T), isolated from a smear-ripened cheese.</title>
        <authorList>
            <consortium name="US DOE Joint Genome Institute (JGI-PGF)"/>
            <person name="Walter F."/>
            <person name="Albersmeier A."/>
            <person name="Kalinowski J."/>
            <person name="Ruckert C."/>
        </authorList>
    </citation>
    <scope>NUCLEOTIDE SEQUENCE</scope>
    <source>
        <strain evidence="4">JCM 14719</strain>
    </source>
</reference>
<dbReference type="InterPro" id="IPR018376">
    <property type="entry name" value="Enoyl-CoA_hyd/isom_CS"/>
</dbReference>